<reference evidence="2 3" key="1">
    <citation type="submission" date="2015-01" db="EMBL/GenBank/DDBJ databases">
        <title>Lactococcus lactis subsp.lactis JCM 5805 whole genome shotgun sequence.</title>
        <authorList>
            <person name="Fujii T."/>
            <person name="Tomita Y."/>
            <person name="Ikushima S."/>
            <person name="Fujiwara D."/>
        </authorList>
    </citation>
    <scope>NUCLEOTIDE SEQUENCE [LARGE SCALE GENOMIC DNA]</scope>
    <source>
        <strain evidence="2 3">JCM 5805</strain>
    </source>
</reference>
<dbReference type="Proteomes" id="UP000031847">
    <property type="component" value="Unassembled WGS sequence"/>
</dbReference>
<name>A0A0B8QL25_LACLL</name>
<sequence>MIVINAYFSPVVENTICIVVSVAFSCALVE</sequence>
<proteinExistence type="predicted"/>
<accession>A0A0B8QL25</accession>
<evidence type="ECO:0000313" key="2">
    <source>
        <dbReference type="EMBL" id="GAM79241.1"/>
    </source>
</evidence>
<protein>
    <submittedName>
        <fullName evidence="2">Uncharacterized protein</fullName>
    </submittedName>
</protein>
<feature type="transmembrane region" description="Helical" evidence="1">
    <location>
        <begin position="6"/>
        <end position="29"/>
    </location>
</feature>
<evidence type="ECO:0000313" key="3">
    <source>
        <dbReference type="Proteomes" id="UP000031847"/>
    </source>
</evidence>
<gene>
    <name evidence="2" type="ORF">JCM5805K_0348</name>
</gene>
<keyword evidence="1" id="KW-1133">Transmembrane helix</keyword>
<dbReference type="AlphaFoldDB" id="A0A0B8QL25"/>
<evidence type="ECO:0000256" key="1">
    <source>
        <dbReference type="SAM" id="Phobius"/>
    </source>
</evidence>
<dbReference type="EMBL" id="BBSI01000012">
    <property type="protein sequence ID" value="GAM79241.1"/>
    <property type="molecule type" value="Genomic_DNA"/>
</dbReference>
<keyword evidence="1" id="KW-0812">Transmembrane</keyword>
<organism evidence="2 3">
    <name type="scientific">Lactococcus lactis subsp. lactis</name>
    <name type="common">Streptococcus lactis</name>
    <dbReference type="NCBI Taxonomy" id="1360"/>
    <lineage>
        <taxon>Bacteria</taxon>
        <taxon>Bacillati</taxon>
        <taxon>Bacillota</taxon>
        <taxon>Bacilli</taxon>
        <taxon>Lactobacillales</taxon>
        <taxon>Streptococcaceae</taxon>
        <taxon>Lactococcus</taxon>
    </lineage>
</organism>
<keyword evidence="1" id="KW-0472">Membrane</keyword>
<comment type="caution">
    <text evidence="2">The sequence shown here is derived from an EMBL/GenBank/DDBJ whole genome shotgun (WGS) entry which is preliminary data.</text>
</comment>